<gene>
    <name evidence="1" type="ORF">TCM_007215</name>
</gene>
<organism evidence="1 2">
    <name type="scientific">Theobroma cacao</name>
    <name type="common">Cacao</name>
    <name type="synonym">Cocoa</name>
    <dbReference type="NCBI Taxonomy" id="3641"/>
    <lineage>
        <taxon>Eukaryota</taxon>
        <taxon>Viridiplantae</taxon>
        <taxon>Streptophyta</taxon>
        <taxon>Embryophyta</taxon>
        <taxon>Tracheophyta</taxon>
        <taxon>Spermatophyta</taxon>
        <taxon>Magnoliopsida</taxon>
        <taxon>eudicotyledons</taxon>
        <taxon>Gunneridae</taxon>
        <taxon>Pentapetalae</taxon>
        <taxon>rosids</taxon>
        <taxon>malvids</taxon>
        <taxon>Malvales</taxon>
        <taxon>Malvaceae</taxon>
        <taxon>Byttnerioideae</taxon>
        <taxon>Theobroma</taxon>
    </lineage>
</organism>
<evidence type="ECO:0000313" key="2">
    <source>
        <dbReference type="Proteomes" id="UP000026915"/>
    </source>
</evidence>
<dbReference type="Proteomes" id="UP000026915">
    <property type="component" value="Chromosome 2"/>
</dbReference>
<dbReference type="HOGENOM" id="CLU_2403934_0_0_1"/>
<evidence type="ECO:0000313" key="1">
    <source>
        <dbReference type="EMBL" id="EOX98457.1"/>
    </source>
</evidence>
<reference evidence="1 2" key="1">
    <citation type="journal article" date="2013" name="Genome Biol.">
        <title>The genome sequence of the most widely cultivated cacao type and its use to identify candidate genes regulating pod color.</title>
        <authorList>
            <person name="Motamayor J.C."/>
            <person name="Mockaitis K."/>
            <person name="Schmutz J."/>
            <person name="Haiminen N."/>
            <person name="Iii D.L."/>
            <person name="Cornejo O."/>
            <person name="Findley S.D."/>
            <person name="Zheng P."/>
            <person name="Utro F."/>
            <person name="Royaert S."/>
            <person name="Saski C."/>
            <person name="Jenkins J."/>
            <person name="Podicheti R."/>
            <person name="Zhao M."/>
            <person name="Scheffler B.E."/>
            <person name="Stack J.C."/>
            <person name="Feltus F.A."/>
            <person name="Mustiga G.M."/>
            <person name="Amores F."/>
            <person name="Phillips W."/>
            <person name="Marelli J.P."/>
            <person name="May G.D."/>
            <person name="Shapiro H."/>
            <person name="Ma J."/>
            <person name="Bustamante C.D."/>
            <person name="Schnell R.J."/>
            <person name="Main D."/>
            <person name="Gilbert D."/>
            <person name="Parida L."/>
            <person name="Kuhn D.N."/>
        </authorList>
    </citation>
    <scope>NUCLEOTIDE SEQUENCE [LARGE SCALE GENOMIC DNA]</scope>
    <source>
        <strain evidence="2">cv. Matina 1-6</strain>
    </source>
</reference>
<name>A0A061E1E3_THECC</name>
<dbReference type="InParanoid" id="A0A061E1E3"/>
<proteinExistence type="predicted"/>
<accession>A0A061E1E3</accession>
<keyword evidence="2" id="KW-1185">Reference proteome</keyword>
<protein>
    <submittedName>
        <fullName evidence="1">Uncharacterized protein</fullName>
    </submittedName>
</protein>
<dbReference type="EMBL" id="CM001880">
    <property type="protein sequence ID" value="EOX98457.1"/>
    <property type="molecule type" value="Genomic_DNA"/>
</dbReference>
<sequence>MNVHSTWRTDGKTALTWIIPKLLVGCGITRESSFKSNQKCHVRGRVVKRGRVKGEGDLFILESNEDNHRTGVPHVANNGVSQELAVFLEANQQ</sequence>
<dbReference type="AlphaFoldDB" id="A0A061E1E3"/>
<dbReference type="Gramene" id="EOX98457">
    <property type="protein sequence ID" value="EOX98457"/>
    <property type="gene ID" value="TCM_007215"/>
</dbReference>